<dbReference type="GO" id="GO:0000958">
    <property type="term" value="P:mitochondrial mRNA catabolic process"/>
    <property type="evidence" value="ECO:0007669"/>
    <property type="project" value="TreeGrafter"/>
</dbReference>
<feature type="domain" description="S1 motif" evidence="2">
    <location>
        <begin position="128"/>
        <end position="163"/>
    </location>
</feature>
<dbReference type="GO" id="GO:0004654">
    <property type="term" value="F:polyribonucleotide nucleotidyltransferase activity"/>
    <property type="evidence" value="ECO:0007669"/>
    <property type="project" value="InterPro"/>
</dbReference>
<dbReference type="InterPro" id="IPR003029">
    <property type="entry name" value="S1_domain"/>
</dbReference>
<evidence type="ECO:0000313" key="4">
    <source>
        <dbReference type="Proteomes" id="UP000243459"/>
    </source>
</evidence>
<dbReference type="Pfam" id="PF00575">
    <property type="entry name" value="S1"/>
    <property type="match status" value="1"/>
</dbReference>
<dbReference type="SUPFAM" id="SSF50249">
    <property type="entry name" value="Nucleic acid-binding proteins"/>
    <property type="match status" value="1"/>
</dbReference>
<dbReference type="GO" id="GO:0000175">
    <property type="term" value="F:3'-5'-RNA exonuclease activity"/>
    <property type="evidence" value="ECO:0007669"/>
    <property type="project" value="TreeGrafter"/>
</dbReference>
<dbReference type="PANTHER" id="PTHR11252:SF16">
    <property type="entry name" value="POLYRIBONUCLEOTIDE NUCLEOTIDYLTRANSFERASE 2, MITOCHONDRIAL"/>
    <property type="match status" value="1"/>
</dbReference>
<dbReference type="AlphaFoldDB" id="A0A5P1E7X4"/>
<reference evidence="4" key="1">
    <citation type="journal article" date="2017" name="Nat. Commun.">
        <title>The asparagus genome sheds light on the origin and evolution of a young Y chromosome.</title>
        <authorList>
            <person name="Harkess A."/>
            <person name="Zhou J."/>
            <person name="Xu C."/>
            <person name="Bowers J.E."/>
            <person name="Van der Hulst R."/>
            <person name="Ayyampalayam S."/>
            <person name="Mercati F."/>
            <person name="Riccardi P."/>
            <person name="McKain M.R."/>
            <person name="Kakrana A."/>
            <person name="Tang H."/>
            <person name="Ray J."/>
            <person name="Groenendijk J."/>
            <person name="Arikit S."/>
            <person name="Mathioni S.M."/>
            <person name="Nakano M."/>
            <person name="Shan H."/>
            <person name="Telgmann-Rauber A."/>
            <person name="Kanno A."/>
            <person name="Yue Z."/>
            <person name="Chen H."/>
            <person name="Li W."/>
            <person name="Chen Y."/>
            <person name="Xu X."/>
            <person name="Zhang Y."/>
            <person name="Luo S."/>
            <person name="Chen H."/>
            <person name="Gao J."/>
            <person name="Mao Z."/>
            <person name="Pires J.C."/>
            <person name="Luo M."/>
            <person name="Kudrna D."/>
            <person name="Wing R.A."/>
            <person name="Meyers B.C."/>
            <person name="Yi K."/>
            <person name="Kong H."/>
            <person name="Lavrijsen P."/>
            <person name="Sunseri F."/>
            <person name="Falavigna A."/>
            <person name="Ye Y."/>
            <person name="Leebens-Mack J.H."/>
            <person name="Chen G."/>
        </authorList>
    </citation>
    <scope>NUCLEOTIDE SEQUENCE [LARGE SCALE GENOMIC DNA]</scope>
    <source>
        <strain evidence="4">cv. DH0086</strain>
    </source>
</reference>
<dbReference type="InterPro" id="IPR027408">
    <property type="entry name" value="PNPase/RNase_PH_dom_sf"/>
</dbReference>
<dbReference type="Gene3D" id="3.30.230.70">
    <property type="entry name" value="GHMP Kinase, N-terminal domain"/>
    <property type="match status" value="1"/>
</dbReference>
<evidence type="ECO:0000313" key="3">
    <source>
        <dbReference type="EMBL" id="ONK58559.1"/>
    </source>
</evidence>
<proteinExistence type="predicted"/>
<dbReference type="GO" id="GO:0003723">
    <property type="term" value="F:RNA binding"/>
    <property type="evidence" value="ECO:0007669"/>
    <property type="project" value="InterPro"/>
</dbReference>
<dbReference type="PANTHER" id="PTHR11252">
    <property type="entry name" value="POLYRIBONUCLEOTIDE NUCLEOTIDYLTRANSFERASE"/>
    <property type="match status" value="1"/>
</dbReference>
<dbReference type="SMART" id="SM00316">
    <property type="entry name" value="S1"/>
    <property type="match status" value="1"/>
</dbReference>
<dbReference type="GO" id="GO:0000965">
    <property type="term" value="P:mitochondrial RNA 3'-end processing"/>
    <property type="evidence" value="ECO:0007669"/>
    <property type="project" value="TreeGrafter"/>
</dbReference>
<dbReference type="PROSITE" id="PS50126">
    <property type="entry name" value="S1"/>
    <property type="match status" value="1"/>
</dbReference>
<dbReference type="GO" id="GO:0009570">
    <property type="term" value="C:chloroplast stroma"/>
    <property type="evidence" value="ECO:0007669"/>
    <property type="project" value="TreeGrafter"/>
</dbReference>
<evidence type="ECO:0000256" key="1">
    <source>
        <dbReference type="SAM" id="MobiDB-lite"/>
    </source>
</evidence>
<dbReference type="GO" id="GO:0005829">
    <property type="term" value="C:cytosol"/>
    <property type="evidence" value="ECO:0007669"/>
    <property type="project" value="TreeGrafter"/>
</dbReference>
<dbReference type="InterPro" id="IPR012340">
    <property type="entry name" value="NA-bd_OB-fold"/>
</dbReference>
<feature type="region of interest" description="Disordered" evidence="1">
    <location>
        <begin position="205"/>
        <end position="262"/>
    </location>
</feature>
<organism evidence="3 4">
    <name type="scientific">Asparagus officinalis</name>
    <name type="common">Garden asparagus</name>
    <dbReference type="NCBI Taxonomy" id="4686"/>
    <lineage>
        <taxon>Eukaryota</taxon>
        <taxon>Viridiplantae</taxon>
        <taxon>Streptophyta</taxon>
        <taxon>Embryophyta</taxon>
        <taxon>Tracheophyta</taxon>
        <taxon>Spermatophyta</taxon>
        <taxon>Magnoliopsida</taxon>
        <taxon>Liliopsida</taxon>
        <taxon>Asparagales</taxon>
        <taxon>Asparagaceae</taxon>
        <taxon>Asparagoideae</taxon>
        <taxon>Asparagus</taxon>
    </lineage>
</organism>
<protein>
    <recommendedName>
        <fullName evidence="2">S1 motif domain-containing protein</fullName>
    </recommendedName>
</protein>
<gene>
    <name evidence="3" type="ORF">A4U43_C09F14320</name>
</gene>
<sequence length="262" mass="28169">MSFAVWKDHLGDMDFKIAGTRKGVTAIQLDIKPAGIPLDVICESLEPAGKQILNRTEQEISAPPVMDEVLHTYVGYFTYEYASYIVSSVGARIAISDGMATIVASNRSVLEKAQENIDFLVGREIEVGKIYKGVIISVNEYGAFVDLGGGQQGLLHISELSHDQNDIKGNIKLSSKAILKGGGSKKTNSEYQGSIFPAKPATSVFTSEEGLDEAPTNKDQSEDDDSLITSTPSFLIRGSSECDSQNTSSEKKIVPRSGKGAN</sequence>
<name>A0A5P1E7X4_ASPOF</name>
<dbReference type="Gramene" id="ONK58559">
    <property type="protein sequence ID" value="ONK58559"/>
    <property type="gene ID" value="A4U43_C09F14320"/>
</dbReference>
<dbReference type="InterPro" id="IPR012162">
    <property type="entry name" value="PNPase"/>
</dbReference>
<dbReference type="SUPFAM" id="SSF55666">
    <property type="entry name" value="Ribonuclease PH domain 2-like"/>
    <property type="match status" value="1"/>
</dbReference>
<accession>A0A5P1E7X4</accession>
<dbReference type="Gene3D" id="2.40.50.140">
    <property type="entry name" value="Nucleic acid-binding proteins"/>
    <property type="match status" value="1"/>
</dbReference>
<dbReference type="Proteomes" id="UP000243459">
    <property type="component" value="Chromosome 9"/>
</dbReference>
<dbReference type="InterPro" id="IPR036345">
    <property type="entry name" value="ExoRNase_PH_dom2_sf"/>
</dbReference>
<evidence type="ECO:0000259" key="2">
    <source>
        <dbReference type="PROSITE" id="PS50126"/>
    </source>
</evidence>
<keyword evidence="4" id="KW-1185">Reference proteome</keyword>
<dbReference type="GO" id="GO:0005739">
    <property type="term" value="C:mitochondrion"/>
    <property type="evidence" value="ECO:0007669"/>
    <property type="project" value="TreeGrafter"/>
</dbReference>
<dbReference type="EMBL" id="CM007389">
    <property type="protein sequence ID" value="ONK58559.1"/>
    <property type="molecule type" value="Genomic_DNA"/>
</dbReference>